<evidence type="ECO:0000256" key="2">
    <source>
        <dbReference type="ARBA" id="ARBA00022801"/>
    </source>
</evidence>
<dbReference type="Proteomes" id="UP000297814">
    <property type="component" value="Unassembled WGS sequence"/>
</dbReference>
<dbReference type="EMBL" id="PQXK01000148">
    <property type="protein sequence ID" value="TGO35726.1"/>
    <property type="molecule type" value="Genomic_DNA"/>
</dbReference>
<evidence type="ECO:0000259" key="3">
    <source>
        <dbReference type="Pfam" id="PF00144"/>
    </source>
</evidence>
<dbReference type="PANTHER" id="PTHR43283:SF17">
    <property type="entry name" value="(LOVD), PUTATIVE (AFU_ORTHOLOGUE AFUA_5G00920)-RELATED"/>
    <property type="match status" value="1"/>
</dbReference>
<evidence type="ECO:0000256" key="1">
    <source>
        <dbReference type="ARBA" id="ARBA00009009"/>
    </source>
</evidence>
<comment type="caution">
    <text evidence="4">The sequence shown here is derived from an EMBL/GenBank/DDBJ whole genome shotgun (WGS) entry which is preliminary data.</text>
</comment>
<comment type="similarity">
    <text evidence="1">Belongs to the class-A beta-lactamase family.</text>
</comment>
<evidence type="ECO:0000313" key="5">
    <source>
        <dbReference type="Proteomes" id="UP000297814"/>
    </source>
</evidence>
<dbReference type="Gene3D" id="3.40.710.10">
    <property type="entry name" value="DD-peptidase/beta-lactamase superfamily"/>
    <property type="match status" value="1"/>
</dbReference>
<evidence type="ECO:0000313" key="4">
    <source>
        <dbReference type="EMBL" id="TGO35726.1"/>
    </source>
</evidence>
<proteinExistence type="inferred from homology"/>
<dbReference type="PANTHER" id="PTHR43283">
    <property type="entry name" value="BETA-LACTAMASE-RELATED"/>
    <property type="match status" value="1"/>
</dbReference>
<name>A0A4Z1GFL2_9HELO</name>
<organism evidence="4 5">
    <name type="scientific">Botrytis hyacinthi</name>
    <dbReference type="NCBI Taxonomy" id="278943"/>
    <lineage>
        <taxon>Eukaryota</taxon>
        <taxon>Fungi</taxon>
        <taxon>Dikarya</taxon>
        <taxon>Ascomycota</taxon>
        <taxon>Pezizomycotina</taxon>
        <taxon>Leotiomycetes</taxon>
        <taxon>Helotiales</taxon>
        <taxon>Sclerotiniaceae</taxon>
        <taxon>Botrytis</taxon>
    </lineage>
</organism>
<dbReference type="Pfam" id="PF00144">
    <property type="entry name" value="Beta-lactamase"/>
    <property type="match status" value="1"/>
</dbReference>
<protein>
    <recommendedName>
        <fullName evidence="3">Beta-lactamase-related domain-containing protein</fullName>
    </recommendedName>
</protein>
<keyword evidence="5" id="KW-1185">Reference proteome</keyword>
<sequence length="408" mass="44912">MDSFNSKLESAISAGKIPGAITAASNATRSFTHASSYGPRSLNSTSSTPLKTDAILAIASCTKLLTSISALQCVERGQFTLDEDVSRLLPELKLEDLDILQGFDSEEKPKLVKTTKNITLRMLLTHTSGLAYDVFTPDLIRWRATRGEVATLDKGTVISRCKTPLMFEPGTSWAYSTGLDWAGVMISRANNMTLEAYMHKHICTPLGITDLTFHIDQNPSLLSRLVDMTFRVGGMTPFGTATDTSGALVYTADTFWSSEQIDDAGGAGAHMSIPSYQKVLHSITISDEKLLSKAMNDKMFEAQLTEPQLGTLNYIRQIPEMRYIMTPSIPVDTKLDYGLGGMILLENLEGRRRKGTMYWTGLPNLLWWADREAGVSGIYGSQLIPTGDKQTIEMFEEFEKAVYAEVAV</sequence>
<dbReference type="InterPro" id="IPR050789">
    <property type="entry name" value="Diverse_Enzym_Activities"/>
</dbReference>
<dbReference type="GO" id="GO:0016787">
    <property type="term" value="F:hydrolase activity"/>
    <property type="evidence" value="ECO:0007669"/>
    <property type="project" value="UniProtKB-KW"/>
</dbReference>
<keyword evidence="2" id="KW-0378">Hydrolase</keyword>
<dbReference type="InterPro" id="IPR012338">
    <property type="entry name" value="Beta-lactam/transpept-like"/>
</dbReference>
<dbReference type="SUPFAM" id="SSF56601">
    <property type="entry name" value="beta-lactamase/transpeptidase-like"/>
    <property type="match status" value="1"/>
</dbReference>
<accession>A0A4Z1GFL2</accession>
<dbReference type="InterPro" id="IPR001466">
    <property type="entry name" value="Beta-lactam-related"/>
</dbReference>
<reference evidence="4 5" key="1">
    <citation type="submission" date="2017-12" db="EMBL/GenBank/DDBJ databases">
        <title>Comparative genomics of Botrytis spp.</title>
        <authorList>
            <person name="Valero-Jimenez C.A."/>
            <person name="Tapia P."/>
            <person name="Veloso J."/>
            <person name="Silva-Moreno E."/>
            <person name="Staats M."/>
            <person name="Valdes J.H."/>
            <person name="Van Kan J.A.L."/>
        </authorList>
    </citation>
    <scope>NUCLEOTIDE SEQUENCE [LARGE SCALE GENOMIC DNA]</scope>
    <source>
        <strain evidence="4 5">Bh0001</strain>
    </source>
</reference>
<feature type="domain" description="Beta-lactamase-related" evidence="3">
    <location>
        <begin position="13"/>
        <end position="379"/>
    </location>
</feature>
<dbReference type="AlphaFoldDB" id="A0A4Z1GFL2"/>
<gene>
    <name evidence="4" type="ORF">BHYA_0148g00140</name>
</gene>